<sequence>MANSNTRRNPPTVPSSSEANSCGAACESDPELRTFDANLQARTNQVLSTLASGVDVRALSQESKEMTVCLLEMNQEVVKVILDSKKDIWRNQELFVLVEDYFNSSSHTLDFCAALENCLKHACNAHLLIFVELHLFKEEDGEGCCSYSKISEELTKFKETGDPFTEEFLEIFQAIHKQQKSILKKLWIKKKKIDWKLKSIQTWRKVSDMILVAAFTAIMICSVMTAAVAAPPVAAALAAATAIPMDAICKWIDSIWKNYENALEGQAGVITSMQASIFVALKGLDKIRITIDSLEVKIKSLLKEAEFPIEEGGEALKLGTADMKKKLKDFIKDVEGLGKHVDMCSRNIQRSRIVALLRIIKPPTNCNGAPIAIENCC</sequence>
<evidence type="ECO:0000313" key="8">
    <source>
        <dbReference type="Proteomes" id="UP000827889"/>
    </source>
</evidence>
<dbReference type="AlphaFoldDB" id="A0A8B8NRA8"/>
<comment type="subcellular location">
    <subcellularLocation>
        <location evidence="1">Membrane</location>
    </subcellularLocation>
</comment>
<evidence type="ECO:0000256" key="3">
    <source>
        <dbReference type="ARBA" id="ARBA00022692"/>
    </source>
</evidence>
<evidence type="ECO:0000313" key="9">
    <source>
        <dbReference type="RefSeq" id="XP_030525052.2"/>
    </source>
</evidence>
<accession>A0A8B8NRA8</accession>
<evidence type="ECO:0000256" key="1">
    <source>
        <dbReference type="ARBA" id="ARBA00004370"/>
    </source>
</evidence>
<dbReference type="RefSeq" id="XP_030525052.2">
    <property type="nucleotide sequence ID" value="XM_030669192.2"/>
</dbReference>
<evidence type="ECO:0000256" key="2">
    <source>
        <dbReference type="ARBA" id="ARBA00009074"/>
    </source>
</evidence>
<dbReference type="InterPro" id="IPR007749">
    <property type="entry name" value="DUF677"/>
</dbReference>
<keyword evidence="5 7" id="KW-0472">Membrane</keyword>
<feature type="compositionally biased region" description="Polar residues" evidence="6">
    <location>
        <begin position="1"/>
        <end position="20"/>
    </location>
</feature>
<proteinExistence type="inferred from homology"/>
<dbReference type="KEGG" id="rarg:115737188"/>
<keyword evidence="4 7" id="KW-1133">Transmembrane helix</keyword>
<feature type="transmembrane region" description="Helical" evidence="7">
    <location>
        <begin position="206"/>
        <end position="227"/>
    </location>
</feature>
<evidence type="ECO:0000256" key="4">
    <source>
        <dbReference type="ARBA" id="ARBA00022989"/>
    </source>
</evidence>
<protein>
    <submittedName>
        <fullName evidence="9">UPF0496 protein At4g34320-like</fullName>
    </submittedName>
</protein>
<evidence type="ECO:0000256" key="5">
    <source>
        <dbReference type="ARBA" id="ARBA00023136"/>
    </source>
</evidence>
<evidence type="ECO:0000256" key="7">
    <source>
        <dbReference type="SAM" id="Phobius"/>
    </source>
</evidence>
<keyword evidence="8" id="KW-1185">Reference proteome</keyword>
<keyword evidence="3 7" id="KW-0812">Transmembrane</keyword>
<dbReference type="PANTHER" id="PTHR31113:SF3">
    <property type="entry name" value="UPF0496 PROTEIN 1"/>
    <property type="match status" value="1"/>
</dbReference>
<organism evidence="8 9">
    <name type="scientific">Rhodamnia argentea</name>
    <dbReference type="NCBI Taxonomy" id="178133"/>
    <lineage>
        <taxon>Eukaryota</taxon>
        <taxon>Viridiplantae</taxon>
        <taxon>Streptophyta</taxon>
        <taxon>Embryophyta</taxon>
        <taxon>Tracheophyta</taxon>
        <taxon>Spermatophyta</taxon>
        <taxon>Magnoliopsida</taxon>
        <taxon>eudicotyledons</taxon>
        <taxon>Gunneridae</taxon>
        <taxon>Pentapetalae</taxon>
        <taxon>rosids</taxon>
        <taxon>malvids</taxon>
        <taxon>Myrtales</taxon>
        <taxon>Myrtaceae</taxon>
        <taxon>Myrtoideae</taxon>
        <taxon>Myrteae</taxon>
        <taxon>Australasian group</taxon>
        <taxon>Rhodamnia</taxon>
    </lineage>
</organism>
<feature type="region of interest" description="Disordered" evidence="6">
    <location>
        <begin position="1"/>
        <end position="22"/>
    </location>
</feature>
<dbReference type="GO" id="GO:0016020">
    <property type="term" value="C:membrane"/>
    <property type="evidence" value="ECO:0007669"/>
    <property type="project" value="UniProtKB-SubCell"/>
</dbReference>
<dbReference type="Pfam" id="PF05055">
    <property type="entry name" value="DUF677"/>
    <property type="match status" value="1"/>
</dbReference>
<reference evidence="9" key="1">
    <citation type="submission" date="2025-08" db="UniProtKB">
        <authorList>
            <consortium name="RefSeq"/>
        </authorList>
    </citation>
    <scope>IDENTIFICATION</scope>
    <source>
        <tissue evidence="9">Leaf</tissue>
    </source>
</reference>
<name>A0A8B8NRA8_9MYRT</name>
<dbReference type="PANTHER" id="PTHR31113">
    <property type="entry name" value="UPF0496 PROTEIN 3-RELATED"/>
    <property type="match status" value="1"/>
</dbReference>
<dbReference type="GeneID" id="115737188"/>
<comment type="similarity">
    <text evidence="2">Belongs to the UPF0496 family.</text>
</comment>
<gene>
    <name evidence="9" type="primary">LOC115737188</name>
</gene>
<evidence type="ECO:0000256" key="6">
    <source>
        <dbReference type="SAM" id="MobiDB-lite"/>
    </source>
</evidence>
<dbReference type="Proteomes" id="UP000827889">
    <property type="component" value="Chromosome 5"/>
</dbReference>